<evidence type="ECO:0000313" key="1">
    <source>
        <dbReference type="EMBL" id="MDG3585747.1"/>
    </source>
</evidence>
<gene>
    <name evidence="1" type="ORF">OSR52_07685</name>
</gene>
<name>A0ABT6FR51_9FLAO</name>
<sequence length="133" mass="16387">MKELLAKYHSETYTIEFQHNTNYIKTIGHIKDNFVTKIKLDDYTNFYYNYKCNRLNKLENILKSYDYNTMVSKEFYFGNNYWYYVVVDKLNDGEVLVYEDMYYNYYKKGCYGMEKNPFQHLIKDYMEVNLNEL</sequence>
<proteinExistence type="predicted"/>
<protein>
    <submittedName>
        <fullName evidence="1">Uncharacterized protein</fullName>
    </submittedName>
</protein>
<accession>A0ABT6FR51</accession>
<organism evidence="1 2">
    <name type="scientific">Galbibacter pacificus</name>
    <dbReference type="NCBI Taxonomy" id="2996052"/>
    <lineage>
        <taxon>Bacteria</taxon>
        <taxon>Pseudomonadati</taxon>
        <taxon>Bacteroidota</taxon>
        <taxon>Flavobacteriia</taxon>
        <taxon>Flavobacteriales</taxon>
        <taxon>Flavobacteriaceae</taxon>
        <taxon>Galbibacter</taxon>
    </lineage>
</organism>
<dbReference type="RefSeq" id="WP_277898996.1">
    <property type="nucleotide sequence ID" value="NZ_JAPMUA010000002.1"/>
</dbReference>
<dbReference type="Proteomes" id="UP001153642">
    <property type="component" value="Unassembled WGS sequence"/>
</dbReference>
<reference evidence="1" key="1">
    <citation type="submission" date="2022-11" db="EMBL/GenBank/DDBJ databases">
        <title>High-quality draft genome sequence of Galbibacter sp. strain CMA-7.</title>
        <authorList>
            <person name="Wei L."/>
            <person name="Dong C."/>
            <person name="Shao Z."/>
        </authorList>
    </citation>
    <scope>NUCLEOTIDE SEQUENCE</scope>
    <source>
        <strain evidence="1">CMA-7</strain>
    </source>
</reference>
<comment type="caution">
    <text evidence="1">The sequence shown here is derived from an EMBL/GenBank/DDBJ whole genome shotgun (WGS) entry which is preliminary data.</text>
</comment>
<keyword evidence="2" id="KW-1185">Reference proteome</keyword>
<dbReference type="EMBL" id="JAPMUA010000002">
    <property type="protein sequence ID" value="MDG3585747.1"/>
    <property type="molecule type" value="Genomic_DNA"/>
</dbReference>
<evidence type="ECO:0000313" key="2">
    <source>
        <dbReference type="Proteomes" id="UP001153642"/>
    </source>
</evidence>